<dbReference type="InterPro" id="IPR029070">
    <property type="entry name" value="Chitinase_insertion_sf"/>
</dbReference>
<dbReference type="PROSITE" id="PS51910">
    <property type="entry name" value="GH18_2"/>
    <property type="match status" value="1"/>
</dbReference>
<keyword evidence="7" id="KW-0146">Chitin degradation</keyword>
<dbReference type="InterPro" id="IPR001223">
    <property type="entry name" value="Glyco_hydro18_cat"/>
</dbReference>
<dbReference type="PROSITE" id="PS01095">
    <property type="entry name" value="GH18_1"/>
    <property type="match status" value="1"/>
</dbReference>
<dbReference type="EMBL" id="JAULSW010000001">
    <property type="protein sequence ID" value="KAK3393620.1"/>
    <property type="molecule type" value="Genomic_DNA"/>
</dbReference>
<dbReference type="EC" id="3.2.1.14" evidence="4"/>
<name>A0AAE0P5F6_9PEZI</name>
<feature type="signal peptide" evidence="14">
    <location>
        <begin position="1"/>
        <end position="20"/>
    </location>
</feature>
<evidence type="ECO:0000256" key="3">
    <source>
        <dbReference type="ARBA" id="ARBA00008682"/>
    </source>
</evidence>
<keyword evidence="5" id="KW-0964">Secreted</keyword>
<dbReference type="FunFam" id="3.10.50.10:FF:000005">
    <property type="entry name" value="Endochitinase B1"/>
    <property type="match status" value="1"/>
</dbReference>
<dbReference type="SMART" id="SM00636">
    <property type="entry name" value="Glyco_18"/>
    <property type="match status" value="1"/>
</dbReference>
<dbReference type="GO" id="GO:0008061">
    <property type="term" value="F:chitin binding"/>
    <property type="evidence" value="ECO:0007669"/>
    <property type="project" value="InterPro"/>
</dbReference>
<feature type="compositionally biased region" description="Low complexity" evidence="13">
    <location>
        <begin position="119"/>
        <end position="140"/>
    </location>
</feature>
<evidence type="ECO:0000256" key="2">
    <source>
        <dbReference type="ARBA" id="ARBA00004613"/>
    </source>
</evidence>
<proteinExistence type="inferred from homology"/>
<reference evidence="16" key="2">
    <citation type="submission" date="2023-06" db="EMBL/GenBank/DDBJ databases">
        <authorList>
            <consortium name="Lawrence Berkeley National Laboratory"/>
            <person name="Haridas S."/>
            <person name="Hensen N."/>
            <person name="Bonometti L."/>
            <person name="Westerberg I."/>
            <person name="Brannstrom I.O."/>
            <person name="Guillou S."/>
            <person name="Cros-Aarteil S."/>
            <person name="Calhoun S."/>
            <person name="Kuo A."/>
            <person name="Mondo S."/>
            <person name="Pangilinan J."/>
            <person name="Riley R."/>
            <person name="LaButti K."/>
            <person name="Andreopoulos B."/>
            <person name="Lipzen A."/>
            <person name="Chen C."/>
            <person name="Yanf M."/>
            <person name="Daum C."/>
            <person name="Ng V."/>
            <person name="Clum A."/>
            <person name="Steindorff A."/>
            <person name="Ohm R."/>
            <person name="Martin F."/>
            <person name="Silar P."/>
            <person name="Natvig D."/>
            <person name="Lalanne C."/>
            <person name="Gautier V."/>
            <person name="Ament-velasquez S.L."/>
            <person name="Kruys A."/>
            <person name="Hutchinson M.I."/>
            <person name="Powell A.J."/>
            <person name="Barry K."/>
            <person name="Miller A.N."/>
            <person name="Grigoriev I.V."/>
            <person name="Debuchy R."/>
            <person name="Gladieux P."/>
            <person name="Thoren M.H."/>
            <person name="Johannesson H."/>
        </authorList>
    </citation>
    <scope>NUCLEOTIDE SEQUENCE</scope>
    <source>
        <strain evidence="16">CBS 232.78</strain>
    </source>
</reference>
<dbReference type="AlphaFoldDB" id="A0AAE0P5F6"/>
<dbReference type="GO" id="GO:0008843">
    <property type="term" value="F:endochitinase activity"/>
    <property type="evidence" value="ECO:0007669"/>
    <property type="project" value="UniProtKB-EC"/>
</dbReference>
<organism evidence="16 17">
    <name type="scientific">Podospora didyma</name>
    <dbReference type="NCBI Taxonomy" id="330526"/>
    <lineage>
        <taxon>Eukaryota</taxon>
        <taxon>Fungi</taxon>
        <taxon>Dikarya</taxon>
        <taxon>Ascomycota</taxon>
        <taxon>Pezizomycotina</taxon>
        <taxon>Sordariomycetes</taxon>
        <taxon>Sordariomycetidae</taxon>
        <taxon>Sordariales</taxon>
        <taxon>Podosporaceae</taxon>
        <taxon>Podospora</taxon>
    </lineage>
</organism>
<accession>A0AAE0P5F6</accession>
<evidence type="ECO:0000256" key="12">
    <source>
        <dbReference type="RuleBase" id="RU000489"/>
    </source>
</evidence>
<dbReference type="InterPro" id="IPR017853">
    <property type="entry name" value="GH"/>
</dbReference>
<comment type="subcellular location">
    <subcellularLocation>
        <location evidence="2">Secreted</location>
    </subcellularLocation>
</comment>
<dbReference type="Gene3D" id="3.10.50.10">
    <property type="match status" value="1"/>
</dbReference>
<sequence>MLSSIFFLVTPFLLASPASARVIKLGPAEHADIQCVAVTVTATETVWAATPSKRPAGSGFHETYAVPPAIVPTAASGQASPALPLAVFSVASQASQPSPAAIPSVRPFPGETTPKKGHPSVAAQPQAAQSIAAQAPTAQSLGGAEQTANASTAANPPLSFRNALYFTNWGIYGADYQPQQLPASQITQVLYAFADIASDGEVKTSDSYADLQKHYPTDSWNDQGNNAYGCVKQLYILKKKNRKMKVLLSIGGWTYSPKFPPVAATESGRQRFCSSAVRLVQDWGFDGLDIDWEYPVNAKEAQDFVLLLQTCRQALDAYAAQHAQGYRFLITIAAPAGSQHYTVMDLAGMDPWIDAWHLMAYDYAGSWDSTSGHQSNLYANGQNPQSTKFSTESAVRDYIMRGIPADKIVLGLPLYGRAFEATPGLGQPYNGIGPGSIQSGVWLYRDLPRPGAQELYDDVAKASYSYDPNGKELISYDTVTSALIKAQYLVKRGLGGAVFWEASGDKSGASSLVGTLATQMGTLDPSQNLLSYPASQYDNIRAGMPGA</sequence>
<dbReference type="SUPFAM" id="SSF54556">
    <property type="entry name" value="Chitinase insertion domain"/>
    <property type="match status" value="1"/>
</dbReference>
<dbReference type="FunFam" id="3.20.20.80:FF:000095">
    <property type="entry name" value="Endochitinase B1"/>
    <property type="match status" value="1"/>
</dbReference>
<keyword evidence="17" id="KW-1185">Reference proteome</keyword>
<dbReference type="InterPro" id="IPR001579">
    <property type="entry name" value="Glyco_hydro_18_chit_AS"/>
</dbReference>
<evidence type="ECO:0000256" key="7">
    <source>
        <dbReference type="ARBA" id="ARBA00023024"/>
    </source>
</evidence>
<reference evidence="16" key="1">
    <citation type="journal article" date="2023" name="Mol. Phylogenet. Evol.">
        <title>Genome-scale phylogeny and comparative genomics of the fungal order Sordariales.</title>
        <authorList>
            <person name="Hensen N."/>
            <person name="Bonometti L."/>
            <person name="Westerberg I."/>
            <person name="Brannstrom I.O."/>
            <person name="Guillou S."/>
            <person name="Cros-Aarteil S."/>
            <person name="Calhoun S."/>
            <person name="Haridas S."/>
            <person name="Kuo A."/>
            <person name="Mondo S."/>
            <person name="Pangilinan J."/>
            <person name="Riley R."/>
            <person name="LaButti K."/>
            <person name="Andreopoulos B."/>
            <person name="Lipzen A."/>
            <person name="Chen C."/>
            <person name="Yan M."/>
            <person name="Daum C."/>
            <person name="Ng V."/>
            <person name="Clum A."/>
            <person name="Steindorff A."/>
            <person name="Ohm R.A."/>
            <person name="Martin F."/>
            <person name="Silar P."/>
            <person name="Natvig D.O."/>
            <person name="Lalanne C."/>
            <person name="Gautier V."/>
            <person name="Ament-Velasquez S.L."/>
            <person name="Kruys A."/>
            <person name="Hutchinson M.I."/>
            <person name="Powell A.J."/>
            <person name="Barry K."/>
            <person name="Miller A.N."/>
            <person name="Grigoriev I.V."/>
            <person name="Debuchy R."/>
            <person name="Gladieux P."/>
            <person name="Hiltunen Thoren M."/>
            <person name="Johannesson H."/>
        </authorList>
    </citation>
    <scope>NUCLEOTIDE SEQUENCE</scope>
    <source>
        <strain evidence="16">CBS 232.78</strain>
    </source>
</reference>
<evidence type="ECO:0000256" key="1">
    <source>
        <dbReference type="ARBA" id="ARBA00000822"/>
    </source>
</evidence>
<keyword evidence="10 12" id="KW-0326">Glycosidase</keyword>
<dbReference type="SUPFAM" id="SSF51445">
    <property type="entry name" value="(Trans)glycosidases"/>
    <property type="match status" value="1"/>
</dbReference>
<keyword evidence="9" id="KW-0119">Carbohydrate metabolism</keyword>
<feature type="chain" id="PRO_5042210283" description="chitinase" evidence="14">
    <location>
        <begin position="21"/>
        <end position="547"/>
    </location>
</feature>
<dbReference type="Gene3D" id="3.20.20.80">
    <property type="entry name" value="Glycosidases"/>
    <property type="match status" value="1"/>
</dbReference>
<dbReference type="GO" id="GO:0006032">
    <property type="term" value="P:chitin catabolic process"/>
    <property type="evidence" value="ECO:0007669"/>
    <property type="project" value="UniProtKB-KW"/>
</dbReference>
<evidence type="ECO:0000256" key="9">
    <source>
        <dbReference type="ARBA" id="ARBA00023277"/>
    </source>
</evidence>
<dbReference type="GO" id="GO:0000272">
    <property type="term" value="P:polysaccharide catabolic process"/>
    <property type="evidence" value="ECO:0007669"/>
    <property type="project" value="UniProtKB-KW"/>
</dbReference>
<dbReference type="InterPro" id="IPR050314">
    <property type="entry name" value="Glycosyl_Hydrlase_18"/>
</dbReference>
<evidence type="ECO:0000259" key="15">
    <source>
        <dbReference type="PROSITE" id="PS51910"/>
    </source>
</evidence>
<keyword evidence="6 12" id="KW-0378">Hydrolase</keyword>
<gene>
    <name evidence="16" type="ORF">B0H63DRAFT_516798</name>
</gene>
<dbReference type="PANTHER" id="PTHR11177:SF384">
    <property type="entry name" value="CHITINASE"/>
    <property type="match status" value="1"/>
</dbReference>
<evidence type="ECO:0000256" key="11">
    <source>
        <dbReference type="ARBA" id="ARBA00023326"/>
    </source>
</evidence>
<comment type="similarity">
    <text evidence="3">Belongs to the glycosyl hydrolase 18 family. Chitinase class V subfamily.</text>
</comment>
<evidence type="ECO:0000313" key="16">
    <source>
        <dbReference type="EMBL" id="KAK3393620.1"/>
    </source>
</evidence>
<evidence type="ECO:0000256" key="13">
    <source>
        <dbReference type="SAM" id="MobiDB-lite"/>
    </source>
</evidence>
<dbReference type="InterPro" id="IPR011583">
    <property type="entry name" value="Chitinase_II/V-like_cat"/>
</dbReference>
<dbReference type="Proteomes" id="UP001285441">
    <property type="component" value="Unassembled WGS sequence"/>
</dbReference>
<dbReference type="GO" id="GO:0005576">
    <property type="term" value="C:extracellular region"/>
    <property type="evidence" value="ECO:0007669"/>
    <property type="project" value="UniProtKB-SubCell"/>
</dbReference>
<comment type="caution">
    <text evidence="16">The sequence shown here is derived from an EMBL/GenBank/DDBJ whole genome shotgun (WGS) entry which is preliminary data.</text>
</comment>
<evidence type="ECO:0000256" key="4">
    <source>
        <dbReference type="ARBA" id="ARBA00012729"/>
    </source>
</evidence>
<dbReference type="Pfam" id="PF00704">
    <property type="entry name" value="Glyco_hydro_18"/>
    <property type="match status" value="1"/>
</dbReference>
<keyword evidence="11" id="KW-0624">Polysaccharide degradation</keyword>
<feature type="domain" description="GH18" evidence="15">
    <location>
        <begin position="160"/>
        <end position="523"/>
    </location>
</feature>
<evidence type="ECO:0000256" key="8">
    <source>
        <dbReference type="ARBA" id="ARBA00023180"/>
    </source>
</evidence>
<evidence type="ECO:0000256" key="6">
    <source>
        <dbReference type="ARBA" id="ARBA00022801"/>
    </source>
</evidence>
<keyword evidence="14" id="KW-0732">Signal</keyword>
<evidence type="ECO:0000256" key="5">
    <source>
        <dbReference type="ARBA" id="ARBA00022525"/>
    </source>
</evidence>
<feature type="region of interest" description="Disordered" evidence="13">
    <location>
        <begin position="97"/>
        <end position="153"/>
    </location>
</feature>
<protein>
    <recommendedName>
        <fullName evidence="4">chitinase</fullName>
        <ecNumber evidence="4">3.2.1.14</ecNumber>
    </recommendedName>
</protein>
<dbReference type="PANTHER" id="PTHR11177">
    <property type="entry name" value="CHITINASE"/>
    <property type="match status" value="1"/>
</dbReference>
<evidence type="ECO:0000313" key="17">
    <source>
        <dbReference type="Proteomes" id="UP001285441"/>
    </source>
</evidence>
<dbReference type="CDD" id="cd06548">
    <property type="entry name" value="GH18_chitinase"/>
    <property type="match status" value="1"/>
</dbReference>
<evidence type="ECO:0000256" key="10">
    <source>
        <dbReference type="ARBA" id="ARBA00023295"/>
    </source>
</evidence>
<evidence type="ECO:0000256" key="14">
    <source>
        <dbReference type="SAM" id="SignalP"/>
    </source>
</evidence>
<comment type="catalytic activity">
    <reaction evidence="1">
        <text>Random endo-hydrolysis of N-acetyl-beta-D-glucosaminide (1-&gt;4)-beta-linkages in chitin and chitodextrins.</text>
        <dbReference type="EC" id="3.2.1.14"/>
    </reaction>
</comment>
<keyword evidence="8" id="KW-0325">Glycoprotein</keyword>